<comment type="caution">
    <text evidence="7">The sequence shown here is derived from an EMBL/GenBank/DDBJ whole genome shotgun (WGS) entry which is preliminary data.</text>
</comment>
<dbReference type="SUPFAM" id="SSF56436">
    <property type="entry name" value="C-type lectin-like"/>
    <property type="match status" value="1"/>
</dbReference>
<dbReference type="PANTHER" id="PTHR22799">
    <property type="entry name" value="TETRANECTIN-RELATED"/>
    <property type="match status" value="1"/>
</dbReference>
<dbReference type="InterPro" id="IPR016186">
    <property type="entry name" value="C-type_lectin-like/link_sf"/>
</dbReference>
<dbReference type="Gene3D" id="3.10.100.10">
    <property type="entry name" value="Mannose-Binding Protein A, subunit A"/>
    <property type="match status" value="1"/>
</dbReference>
<keyword evidence="8" id="KW-1185">Reference proteome</keyword>
<comment type="subcellular location">
    <subcellularLocation>
        <location evidence="1">Secreted</location>
    </subcellularLocation>
</comment>
<dbReference type="GO" id="GO:0008083">
    <property type="term" value="F:growth factor activity"/>
    <property type="evidence" value="ECO:0007669"/>
    <property type="project" value="TreeGrafter"/>
</dbReference>
<dbReference type="Proteomes" id="UP000770717">
    <property type="component" value="Unassembled WGS sequence"/>
</dbReference>
<dbReference type="InterPro" id="IPR018378">
    <property type="entry name" value="C-type_lectin_CS"/>
</dbReference>
<sequence length="116" mass="12713">MVGDKMMVTNGKAVDFETSSTTCNGIGGRIVTPRKEEENTAVLEIVKKYNQYAYLGIIEGPVPGIFNDLNGAPAVYTKWRKGEPSGKGTEGCVEMYTDGQWNDKACNQNRLTVCEL</sequence>
<feature type="domain" description="C-type lectin" evidence="6">
    <location>
        <begin position="16"/>
        <end position="115"/>
    </location>
</feature>
<evidence type="ECO:0000256" key="2">
    <source>
        <dbReference type="ARBA" id="ARBA00022525"/>
    </source>
</evidence>
<protein>
    <recommendedName>
        <fullName evidence="6">C-type lectin domain-containing protein</fullName>
    </recommendedName>
</protein>
<dbReference type="GO" id="GO:0001503">
    <property type="term" value="P:ossification"/>
    <property type="evidence" value="ECO:0007669"/>
    <property type="project" value="TreeGrafter"/>
</dbReference>
<dbReference type="GO" id="GO:0030246">
    <property type="term" value="F:carbohydrate binding"/>
    <property type="evidence" value="ECO:0007669"/>
    <property type="project" value="UniProtKB-KW"/>
</dbReference>
<dbReference type="InterPro" id="IPR016187">
    <property type="entry name" value="CTDL_fold"/>
</dbReference>
<dbReference type="PANTHER" id="PTHR22799:SF1">
    <property type="entry name" value="C-TYPE LECTIN DOMAIN FAMILY 11 MEMBER A"/>
    <property type="match status" value="1"/>
</dbReference>
<dbReference type="GO" id="GO:0005615">
    <property type="term" value="C:extracellular space"/>
    <property type="evidence" value="ECO:0007669"/>
    <property type="project" value="TreeGrafter"/>
</dbReference>
<keyword evidence="4" id="KW-0430">Lectin</keyword>
<dbReference type="PROSITE" id="PS50041">
    <property type="entry name" value="C_TYPE_LECTIN_2"/>
    <property type="match status" value="1"/>
</dbReference>
<evidence type="ECO:0000256" key="5">
    <source>
        <dbReference type="ARBA" id="ARBA00023157"/>
    </source>
</evidence>
<dbReference type="Pfam" id="PF00059">
    <property type="entry name" value="Lectin_C"/>
    <property type="match status" value="1"/>
</dbReference>
<evidence type="ECO:0000256" key="1">
    <source>
        <dbReference type="ARBA" id="ARBA00004613"/>
    </source>
</evidence>
<dbReference type="AlphaFoldDB" id="A0A8J6JUG8"/>
<organism evidence="7 8">
    <name type="scientific">Eleutherodactylus coqui</name>
    <name type="common">Puerto Rican coqui</name>
    <dbReference type="NCBI Taxonomy" id="57060"/>
    <lineage>
        <taxon>Eukaryota</taxon>
        <taxon>Metazoa</taxon>
        <taxon>Chordata</taxon>
        <taxon>Craniata</taxon>
        <taxon>Vertebrata</taxon>
        <taxon>Euteleostomi</taxon>
        <taxon>Amphibia</taxon>
        <taxon>Batrachia</taxon>
        <taxon>Anura</taxon>
        <taxon>Neobatrachia</taxon>
        <taxon>Hyloidea</taxon>
        <taxon>Eleutherodactylidae</taxon>
        <taxon>Eleutherodactylinae</taxon>
        <taxon>Eleutherodactylus</taxon>
        <taxon>Eleutherodactylus</taxon>
    </lineage>
</organism>
<evidence type="ECO:0000313" key="7">
    <source>
        <dbReference type="EMBL" id="KAG9470062.1"/>
    </source>
</evidence>
<dbReference type="InterPro" id="IPR051663">
    <property type="entry name" value="CLec_Tetranectin-domain"/>
</dbReference>
<evidence type="ECO:0000313" key="8">
    <source>
        <dbReference type="Proteomes" id="UP000770717"/>
    </source>
</evidence>
<keyword evidence="3" id="KW-0732">Signal</keyword>
<keyword evidence="5" id="KW-1015">Disulfide bond</keyword>
<dbReference type="InterPro" id="IPR001304">
    <property type="entry name" value="C-type_lectin-like"/>
</dbReference>
<proteinExistence type="predicted"/>
<accession>A0A8J6JUG8</accession>
<gene>
    <name evidence="7" type="ORF">GDO78_018994</name>
</gene>
<evidence type="ECO:0000256" key="3">
    <source>
        <dbReference type="ARBA" id="ARBA00022729"/>
    </source>
</evidence>
<keyword evidence="2" id="KW-0964">Secreted</keyword>
<evidence type="ECO:0000259" key="6">
    <source>
        <dbReference type="PROSITE" id="PS50041"/>
    </source>
</evidence>
<reference evidence="7" key="1">
    <citation type="thesis" date="2020" institute="ProQuest LLC" country="789 East Eisenhower Parkway, Ann Arbor, MI, USA">
        <title>Comparative Genomics and Chromosome Evolution.</title>
        <authorList>
            <person name="Mudd A.B."/>
        </authorList>
    </citation>
    <scope>NUCLEOTIDE SEQUENCE</scope>
    <source>
        <strain evidence="7">HN-11 Male</strain>
        <tissue evidence="7">Kidney and liver</tissue>
    </source>
</reference>
<dbReference type="SMART" id="SM00034">
    <property type="entry name" value="CLECT"/>
    <property type="match status" value="1"/>
</dbReference>
<dbReference type="OrthoDB" id="7357196at2759"/>
<evidence type="ECO:0000256" key="4">
    <source>
        <dbReference type="ARBA" id="ARBA00022734"/>
    </source>
</evidence>
<dbReference type="PROSITE" id="PS00615">
    <property type="entry name" value="C_TYPE_LECTIN_1"/>
    <property type="match status" value="1"/>
</dbReference>
<dbReference type="EMBL" id="WNTK01000367">
    <property type="protein sequence ID" value="KAG9470062.1"/>
    <property type="molecule type" value="Genomic_DNA"/>
</dbReference>
<name>A0A8J6JUG8_ELECQ</name>